<dbReference type="AlphaFoldDB" id="A0A328WQU5"/>
<comment type="caution">
    <text evidence="2">The sequence shown here is derived from an EMBL/GenBank/DDBJ whole genome shotgun (WGS) entry which is preliminary data.</text>
</comment>
<keyword evidence="3" id="KW-1185">Reference proteome</keyword>
<dbReference type="Proteomes" id="UP000249518">
    <property type="component" value="Unassembled WGS sequence"/>
</dbReference>
<evidence type="ECO:0000313" key="3">
    <source>
        <dbReference type="Proteomes" id="UP000249518"/>
    </source>
</evidence>
<dbReference type="EMBL" id="QLSV01000015">
    <property type="protein sequence ID" value="RAR46757.1"/>
    <property type="molecule type" value="Genomic_DNA"/>
</dbReference>
<evidence type="ECO:0000313" key="2">
    <source>
        <dbReference type="EMBL" id="RAR46757.1"/>
    </source>
</evidence>
<accession>A0A328WQU5</accession>
<protein>
    <submittedName>
        <fullName evidence="2">Uncharacterized protein</fullName>
    </submittedName>
</protein>
<feature type="signal peptide" evidence="1">
    <location>
        <begin position="1"/>
        <end position="21"/>
    </location>
</feature>
<sequence>MKISITALVLFFNSIFFGQSAFNVMPKEAEKIIFEYERKSNIEVTENGIYADSIVLKIEFPFYKTESKSHPKDSSLVTRFIKLAEFSKDDKEKLGSIIYHSNEITKGEYLEKKNKAKYEVARNHPETKKAFKILNLIYPGSFHYKYEVNYKKGLKEVSYPLTNYVHSFKDVEISIDYIDSLSGTFEVLINNKILLHNSIQLNENLNRYVTFDIFASTKFGVEKTVSIYETIKLTAVTYK</sequence>
<reference evidence="2 3" key="1">
    <citation type="submission" date="2018-06" db="EMBL/GenBank/DDBJ databases">
        <title>Genomic Encyclopedia of Type Strains, Phase III (KMG-III): the genomes of soil and plant-associated and newly described type strains.</title>
        <authorList>
            <person name="Whitman W."/>
        </authorList>
    </citation>
    <scope>NUCLEOTIDE SEQUENCE [LARGE SCALE GENOMIC DNA]</scope>
    <source>
        <strain evidence="2 3">CGMCC 1.12504</strain>
    </source>
</reference>
<organism evidence="2 3">
    <name type="scientific">Flavobacterium lacus</name>
    <dbReference type="NCBI Taxonomy" id="1353778"/>
    <lineage>
        <taxon>Bacteria</taxon>
        <taxon>Pseudomonadati</taxon>
        <taxon>Bacteroidota</taxon>
        <taxon>Flavobacteriia</taxon>
        <taxon>Flavobacteriales</taxon>
        <taxon>Flavobacteriaceae</taxon>
        <taxon>Flavobacterium</taxon>
    </lineage>
</organism>
<feature type="chain" id="PRO_5016287298" evidence="1">
    <location>
        <begin position="22"/>
        <end position="239"/>
    </location>
</feature>
<name>A0A328WQU5_9FLAO</name>
<gene>
    <name evidence="2" type="ORF">B0I10_11566</name>
</gene>
<dbReference type="RefSeq" id="WP_112087056.1">
    <property type="nucleotide sequence ID" value="NZ_QLSV01000015.1"/>
</dbReference>
<keyword evidence="1" id="KW-0732">Signal</keyword>
<evidence type="ECO:0000256" key="1">
    <source>
        <dbReference type="SAM" id="SignalP"/>
    </source>
</evidence>
<dbReference type="OrthoDB" id="1357610at2"/>
<proteinExistence type="predicted"/>